<dbReference type="AlphaFoldDB" id="A0A8S0WLB4"/>
<dbReference type="PROSITE" id="PS51782">
    <property type="entry name" value="LYSM"/>
    <property type="match status" value="1"/>
</dbReference>
<dbReference type="Gene3D" id="3.10.350.10">
    <property type="entry name" value="LysM domain"/>
    <property type="match status" value="1"/>
</dbReference>
<dbReference type="Proteomes" id="UP000836597">
    <property type="component" value="Chromosome"/>
</dbReference>
<dbReference type="InterPro" id="IPR036779">
    <property type="entry name" value="LysM_dom_sf"/>
</dbReference>
<evidence type="ECO:0000313" key="6">
    <source>
        <dbReference type="EMBL" id="CEJ07974.1"/>
    </source>
</evidence>
<dbReference type="PROSITE" id="PS51910">
    <property type="entry name" value="GH18_2"/>
    <property type="match status" value="1"/>
</dbReference>
<dbReference type="GO" id="GO:0005975">
    <property type="term" value="P:carbohydrate metabolic process"/>
    <property type="evidence" value="ECO:0007669"/>
    <property type="project" value="InterPro"/>
</dbReference>
<dbReference type="CDD" id="cd00118">
    <property type="entry name" value="LysM"/>
    <property type="match status" value="1"/>
</dbReference>
<proteinExistence type="predicted"/>
<evidence type="ECO:0000313" key="5">
    <source>
        <dbReference type="EMBL" id="CAA7599934.1"/>
    </source>
</evidence>
<dbReference type="InterPro" id="IPR011583">
    <property type="entry name" value="Chitinase_II/V-like_cat"/>
</dbReference>
<dbReference type="SUPFAM" id="SSF54106">
    <property type="entry name" value="LysM domain"/>
    <property type="match status" value="1"/>
</dbReference>
<dbReference type="EMBL" id="LR746496">
    <property type="protein sequence ID" value="CAA7599934.1"/>
    <property type="molecule type" value="Genomic_DNA"/>
</dbReference>
<dbReference type="SUPFAM" id="SSF51445">
    <property type="entry name" value="(Trans)glycosidases"/>
    <property type="match status" value="1"/>
</dbReference>
<sequence>MLKHVVRTGESLWSIAQLFGSTVTAIAKANGLSNPDLIYPGQTLIIPHGTLPKLEVNAYLTDFGPLGQETLRKHTEFLTYLSPFSYQVQSDGSLRPIPDRPLTAAAQAAGVFPLMVITNLTDNGFDSEIAHSVLNDASLQDVLVGKILASMESQGYRGLNVDFEYVFPSDRQAYNAFLEHLAPRLHARHYLLSSALAPKLRTDQPGLLYEAHDYRAHGQIVDFTVLMTYEWGWAGGPPLAISPLNMIKKVLDYAVTVIPREKILMGIMLSGRDWTLPYVEGGPYAQTFSPEEAVARAAEHGAVIHFDPASQSPYYHYYDAEGREHEVWFEDTRSLQAKFQTAIAYHLRGISYWTLIPSFPQLWLTQEDTFTTIHR</sequence>
<evidence type="ECO:0000259" key="3">
    <source>
        <dbReference type="PROSITE" id="PS51782"/>
    </source>
</evidence>
<dbReference type="Gene3D" id="3.20.20.80">
    <property type="entry name" value="Glycosidases"/>
    <property type="match status" value="1"/>
</dbReference>
<dbReference type="InterPro" id="IPR041704">
    <property type="entry name" value="CFLE_GH18"/>
</dbReference>
<dbReference type="CDD" id="cd02874">
    <property type="entry name" value="GH18_CFLE_spore_hydrolase"/>
    <property type="match status" value="1"/>
</dbReference>
<dbReference type="Pfam" id="PF01476">
    <property type="entry name" value="LysM"/>
    <property type="match status" value="1"/>
</dbReference>
<dbReference type="KEGG" id="aacx:DEACI_0573"/>
<dbReference type="Gene3D" id="3.10.50.10">
    <property type="match status" value="1"/>
</dbReference>
<dbReference type="GO" id="GO:0070492">
    <property type="term" value="F:oligosaccharide binding"/>
    <property type="evidence" value="ECO:0007669"/>
    <property type="project" value="TreeGrafter"/>
</dbReference>
<dbReference type="GO" id="GO:0012505">
    <property type="term" value="C:endomembrane system"/>
    <property type="evidence" value="ECO:0007669"/>
    <property type="project" value="TreeGrafter"/>
</dbReference>
<dbReference type="EMBL" id="CDGJ01000071">
    <property type="protein sequence ID" value="CEJ07974.1"/>
    <property type="molecule type" value="Genomic_DNA"/>
</dbReference>
<organism evidence="5">
    <name type="scientific">Acididesulfobacillus acetoxydans</name>
    <dbReference type="NCBI Taxonomy" id="1561005"/>
    <lineage>
        <taxon>Bacteria</taxon>
        <taxon>Bacillati</taxon>
        <taxon>Bacillota</taxon>
        <taxon>Clostridia</taxon>
        <taxon>Eubacteriales</taxon>
        <taxon>Peptococcaceae</taxon>
        <taxon>Acididesulfobacillus</taxon>
    </lineage>
</organism>
<feature type="domain" description="LysM" evidence="3">
    <location>
        <begin position="2"/>
        <end position="46"/>
    </location>
</feature>
<name>A0A8S0WLB4_9FIRM</name>
<protein>
    <submittedName>
        <fullName evidence="5">Glycoside hydrolase superfamily</fullName>
        <ecNumber evidence="5">3.2.1.-</ecNumber>
    </submittedName>
    <submittedName>
        <fullName evidence="6">Spore germination protein YaaH</fullName>
    </submittedName>
</protein>
<dbReference type="GO" id="GO:0008061">
    <property type="term" value="F:chitin binding"/>
    <property type="evidence" value="ECO:0007669"/>
    <property type="project" value="InterPro"/>
</dbReference>
<dbReference type="EC" id="3.2.1.-" evidence="5"/>
<accession>A0A8S0WLB4</accession>
<evidence type="ECO:0000256" key="2">
    <source>
        <dbReference type="ARBA" id="ARBA00023295"/>
    </source>
</evidence>
<reference evidence="5" key="2">
    <citation type="submission" date="2020-01" db="EMBL/GenBank/DDBJ databases">
        <authorList>
            <person name="Hornung B."/>
        </authorList>
    </citation>
    <scope>NUCLEOTIDE SEQUENCE</scope>
    <source>
        <strain evidence="5">PacBioINE</strain>
    </source>
</reference>
<evidence type="ECO:0000313" key="7">
    <source>
        <dbReference type="Proteomes" id="UP001071230"/>
    </source>
</evidence>
<dbReference type="GO" id="GO:0016798">
    <property type="term" value="F:hydrolase activity, acting on glycosyl bonds"/>
    <property type="evidence" value="ECO:0007669"/>
    <property type="project" value="UniProtKB-KW"/>
</dbReference>
<reference evidence="6" key="1">
    <citation type="submission" date="2014-11" db="EMBL/GenBank/DDBJ databases">
        <authorList>
            <person name="Hornung B.V."/>
        </authorList>
    </citation>
    <scope>NUCLEOTIDE SEQUENCE</scope>
    <source>
        <strain evidence="6">INE</strain>
    </source>
</reference>
<evidence type="ECO:0000259" key="4">
    <source>
        <dbReference type="PROSITE" id="PS51910"/>
    </source>
</evidence>
<gene>
    <name evidence="5" type="ORF">DEACI_0573</name>
    <name evidence="6" type="ORF">DEACI_2449</name>
</gene>
<keyword evidence="2 5" id="KW-0326">Glycosidase</keyword>
<dbReference type="PANTHER" id="PTHR46066">
    <property type="entry name" value="CHITINASE DOMAIN-CONTAINING PROTEIN 1 FAMILY MEMBER"/>
    <property type="match status" value="1"/>
</dbReference>
<dbReference type="InterPro" id="IPR018392">
    <property type="entry name" value="LysM"/>
</dbReference>
<dbReference type="Pfam" id="PF00704">
    <property type="entry name" value="Glyco_hydro_18"/>
    <property type="match status" value="1"/>
</dbReference>
<dbReference type="SMART" id="SM00636">
    <property type="entry name" value="Glyco_18"/>
    <property type="match status" value="1"/>
</dbReference>
<keyword evidence="1 5" id="KW-0378">Hydrolase</keyword>
<feature type="domain" description="GH18" evidence="4">
    <location>
        <begin position="54"/>
        <end position="375"/>
    </location>
</feature>
<dbReference type="InterPro" id="IPR017853">
    <property type="entry name" value="GH"/>
</dbReference>
<keyword evidence="7" id="KW-1185">Reference proteome</keyword>
<dbReference type="Proteomes" id="UP001071230">
    <property type="component" value="Unassembled WGS sequence"/>
</dbReference>
<dbReference type="PANTHER" id="PTHR46066:SF2">
    <property type="entry name" value="CHITINASE DOMAIN-CONTAINING PROTEIN 1"/>
    <property type="match status" value="1"/>
</dbReference>
<dbReference type="SMART" id="SM00257">
    <property type="entry name" value="LysM"/>
    <property type="match status" value="1"/>
</dbReference>
<dbReference type="RefSeq" id="WP_240983685.1">
    <property type="nucleotide sequence ID" value="NZ_CDGJ01000071.1"/>
</dbReference>
<dbReference type="InterPro" id="IPR029070">
    <property type="entry name" value="Chitinase_insertion_sf"/>
</dbReference>
<dbReference type="InterPro" id="IPR001223">
    <property type="entry name" value="Glyco_hydro18_cat"/>
</dbReference>
<evidence type="ECO:0000256" key="1">
    <source>
        <dbReference type="ARBA" id="ARBA00022801"/>
    </source>
</evidence>